<reference evidence="7 8" key="1">
    <citation type="journal article" date="2019" name="Nat. Ecol. Evol.">
        <title>Megaphylogeny resolves global patterns of mushroom evolution.</title>
        <authorList>
            <person name="Varga T."/>
            <person name="Krizsan K."/>
            <person name="Foldi C."/>
            <person name="Dima B."/>
            <person name="Sanchez-Garcia M."/>
            <person name="Sanchez-Ramirez S."/>
            <person name="Szollosi G.J."/>
            <person name="Szarkandi J.G."/>
            <person name="Papp V."/>
            <person name="Albert L."/>
            <person name="Andreopoulos W."/>
            <person name="Angelini C."/>
            <person name="Antonin V."/>
            <person name="Barry K.W."/>
            <person name="Bougher N.L."/>
            <person name="Buchanan P."/>
            <person name="Buyck B."/>
            <person name="Bense V."/>
            <person name="Catcheside P."/>
            <person name="Chovatia M."/>
            <person name="Cooper J."/>
            <person name="Damon W."/>
            <person name="Desjardin D."/>
            <person name="Finy P."/>
            <person name="Geml J."/>
            <person name="Haridas S."/>
            <person name="Hughes K."/>
            <person name="Justo A."/>
            <person name="Karasinski D."/>
            <person name="Kautmanova I."/>
            <person name="Kiss B."/>
            <person name="Kocsube S."/>
            <person name="Kotiranta H."/>
            <person name="LaButti K.M."/>
            <person name="Lechner B.E."/>
            <person name="Liimatainen K."/>
            <person name="Lipzen A."/>
            <person name="Lukacs Z."/>
            <person name="Mihaltcheva S."/>
            <person name="Morgado L.N."/>
            <person name="Niskanen T."/>
            <person name="Noordeloos M.E."/>
            <person name="Ohm R.A."/>
            <person name="Ortiz-Santana B."/>
            <person name="Ovrebo C."/>
            <person name="Racz N."/>
            <person name="Riley R."/>
            <person name="Savchenko A."/>
            <person name="Shiryaev A."/>
            <person name="Soop K."/>
            <person name="Spirin V."/>
            <person name="Szebenyi C."/>
            <person name="Tomsovsky M."/>
            <person name="Tulloss R.E."/>
            <person name="Uehling J."/>
            <person name="Grigoriev I.V."/>
            <person name="Vagvolgyi C."/>
            <person name="Papp T."/>
            <person name="Martin F.M."/>
            <person name="Miettinen O."/>
            <person name="Hibbett D.S."/>
            <person name="Nagy L.G."/>
        </authorList>
    </citation>
    <scope>NUCLEOTIDE SEQUENCE [LARGE SCALE GENOMIC DNA]</scope>
    <source>
        <strain evidence="7 8">FP101781</strain>
    </source>
</reference>
<dbReference type="GO" id="GO:0008270">
    <property type="term" value="F:zinc ion binding"/>
    <property type="evidence" value="ECO:0007669"/>
    <property type="project" value="UniProtKB-KW"/>
</dbReference>
<feature type="domain" description="C3H1-type" evidence="6">
    <location>
        <begin position="144"/>
        <end position="172"/>
    </location>
</feature>
<feature type="compositionally biased region" description="Polar residues" evidence="5">
    <location>
        <begin position="60"/>
        <end position="76"/>
    </location>
</feature>
<dbReference type="Pfam" id="PF00642">
    <property type="entry name" value="zf-CCCH"/>
    <property type="match status" value="1"/>
</dbReference>
<dbReference type="PROSITE" id="PS50103">
    <property type="entry name" value="ZF_C3H1"/>
    <property type="match status" value="3"/>
</dbReference>
<dbReference type="SUPFAM" id="SSF90229">
    <property type="entry name" value="CCCH zinc finger"/>
    <property type="match status" value="2"/>
</dbReference>
<feature type="domain" description="C3H1-type" evidence="6">
    <location>
        <begin position="21"/>
        <end position="48"/>
    </location>
</feature>
<dbReference type="InterPro" id="IPR000571">
    <property type="entry name" value="Znf_CCCH"/>
</dbReference>
<dbReference type="OrthoDB" id="1431934at2759"/>
<keyword evidence="1 4" id="KW-0479">Metal-binding</keyword>
<dbReference type="InterPro" id="IPR036855">
    <property type="entry name" value="Znf_CCCH_sf"/>
</dbReference>
<evidence type="ECO:0000256" key="2">
    <source>
        <dbReference type="ARBA" id="ARBA00022771"/>
    </source>
</evidence>
<feature type="domain" description="C3H1-type" evidence="6">
    <location>
        <begin position="207"/>
        <end position="234"/>
    </location>
</feature>
<dbReference type="Proteomes" id="UP000298030">
    <property type="component" value="Unassembled WGS sequence"/>
</dbReference>
<evidence type="ECO:0000259" key="6">
    <source>
        <dbReference type="PROSITE" id="PS50103"/>
    </source>
</evidence>
<proteinExistence type="predicted"/>
<keyword evidence="3 4" id="KW-0862">Zinc</keyword>
<gene>
    <name evidence="7" type="ORF">FA13DRAFT_1780670</name>
</gene>
<dbReference type="Gene3D" id="3.30.1370.210">
    <property type="match status" value="1"/>
</dbReference>
<feature type="zinc finger region" description="C3H1-type" evidence="4">
    <location>
        <begin position="207"/>
        <end position="234"/>
    </location>
</feature>
<dbReference type="SMART" id="SM00356">
    <property type="entry name" value="ZnF_C3H1"/>
    <property type="match status" value="3"/>
</dbReference>
<dbReference type="EMBL" id="QPFP01000195">
    <property type="protein sequence ID" value="TEB19352.1"/>
    <property type="molecule type" value="Genomic_DNA"/>
</dbReference>
<feature type="region of interest" description="Disordered" evidence="5">
    <location>
        <begin position="55"/>
        <end position="89"/>
    </location>
</feature>
<sequence length="283" mass="31711">MFNYPLHSTRWDGGIWGPPFPVKRKECQLFAEGRCQNGPKCPFLHRIAIKRPVGHCGDEANNSTGPPQQTHDNPSVDSKAGPRESAVSRLNTAQKCLDLRGGLQATDARKPEGDEVTLQQHVQSATSSGQASHAHVEEANTHRRLKTNPCFGWEKTGACARGDTCWYRHEVKIFPVVEPADKPPSSPQAVDGASTYQNEAERRRRLLLKEKPCFAWAKGKCERGDVCWYKHDSEAKTRRVASSVTKGQMGVAERNEEKLEPTLEDEDDVLRLTELVRAWWSES</sequence>
<keyword evidence="8" id="KW-1185">Reference proteome</keyword>
<protein>
    <recommendedName>
        <fullName evidence="6">C3H1-type domain-containing protein</fullName>
    </recommendedName>
</protein>
<organism evidence="7 8">
    <name type="scientific">Coprinellus micaceus</name>
    <name type="common">Glistening ink-cap mushroom</name>
    <name type="synonym">Coprinus micaceus</name>
    <dbReference type="NCBI Taxonomy" id="71717"/>
    <lineage>
        <taxon>Eukaryota</taxon>
        <taxon>Fungi</taxon>
        <taxon>Dikarya</taxon>
        <taxon>Basidiomycota</taxon>
        <taxon>Agaricomycotina</taxon>
        <taxon>Agaricomycetes</taxon>
        <taxon>Agaricomycetidae</taxon>
        <taxon>Agaricales</taxon>
        <taxon>Agaricineae</taxon>
        <taxon>Psathyrellaceae</taxon>
        <taxon>Coprinellus</taxon>
    </lineage>
</organism>
<evidence type="ECO:0000256" key="5">
    <source>
        <dbReference type="SAM" id="MobiDB-lite"/>
    </source>
</evidence>
<feature type="region of interest" description="Disordered" evidence="5">
    <location>
        <begin position="104"/>
        <end position="140"/>
    </location>
</feature>
<feature type="zinc finger region" description="C3H1-type" evidence="4">
    <location>
        <begin position="144"/>
        <end position="172"/>
    </location>
</feature>
<feature type="zinc finger region" description="C3H1-type" evidence="4">
    <location>
        <begin position="21"/>
        <end position="48"/>
    </location>
</feature>
<evidence type="ECO:0000256" key="4">
    <source>
        <dbReference type="PROSITE-ProRule" id="PRU00723"/>
    </source>
</evidence>
<evidence type="ECO:0000313" key="7">
    <source>
        <dbReference type="EMBL" id="TEB19352.1"/>
    </source>
</evidence>
<evidence type="ECO:0000313" key="8">
    <source>
        <dbReference type="Proteomes" id="UP000298030"/>
    </source>
</evidence>
<keyword evidence="2 4" id="KW-0863">Zinc-finger</keyword>
<accession>A0A4Y7SCH4</accession>
<feature type="compositionally biased region" description="Polar residues" evidence="5">
    <location>
        <begin position="117"/>
        <end position="131"/>
    </location>
</feature>
<evidence type="ECO:0000256" key="3">
    <source>
        <dbReference type="ARBA" id="ARBA00022833"/>
    </source>
</evidence>
<evidence type="ECO:0000256" key="1">
    <source>
        <dbReference type="ARBA" id="ARBA00022723"/>
    </source>
</evidence>
<name>A0A4Y7SCH4_COPMI</name>
<dbReference type="AlphaFoldDB" id="A0A4Y7SCH4"/>
<comment type="caution">
    <text evidence="7">The sequence shown here is derived from an EMBL/GenBank/DDBJ whole genome shotgun (WGS) entry which is preliminary data.</text>
</comment>